<evidence type="ECO:0000313" key="2">
    <source>
        <dbReference type="EMBL" id="KAJ8881062.1"/>
    </source>
</evidence>
<protein>
    <submittedName>
        <fullName evidence="2">Uncharacterized protein</fullName>
    </submittedName>
</protein>
<gene>
    <name evidence="2" type="ORF">PR048_017535</name>
</gene>
<evidence type="ECO:0000313" key="3">
    <source>
        <dbReference type="Proteomes" id="UP001159363"/>
    </source>
</evidence>
<sequence length="237" mass="25722">MLATVRPLSGRARHLSTSDQQGRSQHGCVCFRPPLTDDQLDTASGIKNKMGTVHSSRTMLLIGGFARVSPVYSAPAFRPYSILTSLHPHRGSQDSGELALAVCSTLLLASLHFHHLNVARQVTEKDAFNASLSAHLRYVMILRTLFDKNNCKVISPMEDSRSTICLPKSIPCGVTPGFLQYANRAGRCGWSTGFLGDLPFPPLLHSGADPNSPRFTLIGSQVVVKSETSPHVTELVC</sequence>
<proteinExistence type="predicted"/>
<feature type="region of interest" description="Disordered" evidence="1">
    <location>
        <begin position="1"/>
        <end position="26"/>
    </location>
</feature>
<accession>A0ABQ9H9U6</accession>
<comment type="caution">
    <text evidence="2">The sequence shown here is derived from an EMBL/GenBank/DDBJ whole genome shotgun (WGS) entry which is preliminary data.</text>
</comment>
<name>A0ABQ9H9U6_9NEOP</name>
<organism evidence="2 3">
    <name type="scientific">Dryococelus australis</name>
    <dbReference type="NCBI Taxonomy" id="614101"/>
    <lineage>
        <taxon>Eukaryota</taxon>
        <taxon>Metazoa</taxon>
        <taxon>Ecdysozoa</taxon>
        <taxon>Arthropoda</taxon>
        <taxon>Hexapoda</taxon>
        <taxon>Insecta</taxon>
        <taxon>Pterygota</taxon>
        <taxon>Neoptera</taxon>
        <taxon>Polyneoptera</taxon>
        <taxon>Phasmatodea</taxon>
        <taxon>Verophasmatodea</taxon>
        <taxon>Anareolatae</taxon>
        <taxon>Phasmatidae</taxon>
        <taxon>Eurycanthinae</taxon>
        <taxon>Dryococelus</taxon>
    </lineage>
</organism>
<evidence type="ECO:0000256" key="1">
    <source>
        <dbReference type="SAM" id="MobiDB-lite"/>
    </source>
</evidence>
<reference evidence="2 3" key="1">
    <citation type="submission" date="2023-02" db="EMBL/GenBank/DDBJ databases">
        <title>LHISI_Scaffold_Assembly.</title>
        <authorList>
            <person name="Stuart O.P."/>
            <person name="Cleave R."/>
            <person name="Magrath M.J.L."/>
            <person name="Mikheyev A.S."/>
        </authorList>
    </citation>
    <scope>NUCLEOTIDE SEQUENCE [LARGE SCALE GENOMIC DNA]</scope>
    <source>
        <strain evidence="2">Daus_M_001</strain>
        <tissue evidence="2">Leg muscle</tissue>
    </source>
</reference>
<keyword evidence="3" id="KW-1185">Reference proteome</keyword>
<dbReference type="EMBL" id="JARBHB010000006">
    <property type="protein sequence ID" value="KAJ8881062.1"/>
    <property type="molecule type" value="Genomic_DNA"/>
</dbReference>
<feature type="compositionally biased region" description="Polar residues" evidence="1">
    <location>
        <begin position="15"/>
        <end position="24"/>
    </location>
</feature>
<dbReference type="Proteomes" id="UP001159363">
    <property type="component" value="Chromosome 5"/>
</dbReference>